<dbReference type="InterPro" id="IPR003829">
    <property type="entry name" value="Pirin_N_dom"/>
</dbReference>
<proteinExistence type="inferred from homology"/>
<evidence type="ECO:0000313" key="7">
    <source>
        <dbReference type="EMBL" id="RJX71148.1"/>
    </source>
</evidence>
<dbReference type="Gene3D" id="2.60.120.10">
    <property type="entry name" value="Jelly Rolls"/>
    <property type="match status" value="2"/>
</dbReference>
<protein>
    <submittedName>
        <fullName evidence="7">Pirin family protein</fullName>
    </submittedName>
</protein>
<reference evidence="7 8" key="1">
    <citation type="submission" date="2018-09" db="EMBL/GenBank/DDBJ databases">
        <title>Altererythrobacter sp.Ery1 and Ery12, the genome sequencing of novel strains in genus Alterythrobacter.</title>
        <authorList>
            <person name="Cheng H."/>
            <person name="Wu Y.-H."/>
            <person name="Fang C."/>
            <person name="Xu X.-W."/>
        </authorList>
    </citation>
    <scope>NUCLEOTIDE SEQUENCE [LARGE SCALE GENOMIC DNA]</scope>
    <source>
        <strain evidence="7 8">Ery12</strain>
    </source>
</reference>
<dbReference type="CDD" id="cd02909">
    <property type="entry name" value="cupin_pirin_N"/>
    <property type="match status" value="1"/>
</dbReference>
<dbReference type="SUPFAM" id="SSF51182">
    <property type="entry name" value="RmlC-like cupins"/>
    <property type="match status" value="1"/>
</dbReference>
<evidence type="ECO:0000256" key="2">
    <source>
        <dbReference type="PIRSR" id="PIRSR006232-1"/>
    </source>
</evidence>
<feature type="domain" description="Pirin C-terminal" evidence="6">
    <location>
        <begin position="176"/>
        <end position="273"/>
    </location>
</feature>
<comment type="caution">
    <text evidence="7">The sequence shown here is derived from an EMBL/GenBank/DDBJ whole genome shotgun (WGS) entry which is preliminary data.</text>
</comment>
<dbReference type="EMBL" id="RAHJ01000003">
    <property type="protein sequence ID" value="RJX71148.1"/>
    <property type="molecule type" value="Genomic_DNA"/>
</dbReference>
<keyword evidence="2" id="KW-0408">Iron</keyword>
<evidence type="ECO:0000256" key="4">
    <source>
        <dbReference type="SAM" id="MobiDB-lite"/>
    </source>
</evidence>
<dbReference type="CDD" id="cd02247">
    <property type="entry name" value="cupin_pirin_C"/>
    <property type="match status" value="1"/>
</dbReference>
<feature type="binding site" evidence="2">
    <location>
        <position position="104"/>
    </location>
    <ligand>
        <name>Fe cation</name>
        <dbReference type="ChEBI" id="CHEBI:24875"/>
    </ligand>
</feature>
<dbReference type="Pfam" id="PF02678">
    <property type="entry name" value="Pirin"/>
    <property type="match status" value="1"/>
</dbReference>
<dbReference type="InterPro" id="IPR014710">
    <property type="entry name" value="RmlC-like_jellyroll"/>
</dbReference>
<evidence type="ECO:0000256" key="3">
    <source>
        <dbReference type="RuleBase" id="RU003457"/>
    </source>
</evidence>
<dbReference type="InterPro" id="IPR008778">
    <property type="entry name" value="Pirin_C_dom"/>
</dbReference>
<dbReference type="GO" id="GO:0046872">
    <property type="term" value="F:metal ion binding"/>
    <property type="evidence" value="ECO:0007669"/>
    <property type="project" value="UniProtKB-KW"/>
</dbReference>
<evidence type="ECO:0000259" key="6">
    <source>
        <dbReference type="Pfam" id="PF05726"/>
    </source>
</evidence>
<dbReference type="AlphaFoldDB" id="A0A419R5W7"/>
<feature type="binding site" evidence="2">
    <location>
        <position position="58"/>
    </location>
    <ligand>
        <name>Fe cation</name>
        <dbReference type="ChEBI" id="CHEBI:24875"/>
    </ligand>
</feature>
<dbReference type="Pfam" id="PF05726">
    <property type="entry name" value="Pirin_C"/>
    <property type="match status" value="1"/>
</dbReference>
<organism evidence="7 8">
    <name type="scientific">Tsuneonella suprasediminis</name>
    <dbReference type="NCBI Taxonomy" id="2306996"/>
    <lineage>
        <taxon>Bacteria</taxon>
        <taxon>Pseudomonadati</taxon>
        <taxon>Pseudomonadota</taxon>
        <taxon>Alphaproteobacteria</taxon>
        <taxon>Sphingomonadales</taxon>
        <taxon>Erythrobacteraceae</taxon>
        <taxon>Tsuneonella</taxon>
    </lineage>
</organism>
<comment type="similarity">
    <text evidence="1 3">Belongs to the pirin family.</text>
</comment>
<evidence type="ECO:0000259" key="5">
    <source>
        <dbReference type="Pfam" id="PF02678"/>
    </source>
</evidence>
<evidence type="ECO:0000313" key="8">
    <source>
        <dbReference type="Proteomes" id="UP000284322"/>
    </source>
</evidence>
<feature type="domain" description="Pirin N-terminal" evidence="5">
    <location>
        <begin position="17"/>
        <end position="123"/>
    </location>
</feature>
<feature type="region of interest" description="Disordered" evidence="4">
    <location>
        <begin position="265"/>
        <end position="291"/>
    </location>
</feature>
<dbReference type="OrthoDB" id="9780903at2"/>
<dbReference type="PANTHER" id="PTHR13903:SF8">
    <property type="entry name" value="PIRIN"/>
    <property type="match status" value="1"/>
</dbReference>
<dbReference type="RefSeq" id="WP_120105980.1">
    <property type="nucleotide sequence ID" value="NZ_RAHJ01000003.1"/>
</dbReference>
<feature type="binding site" evidence="2">
    <location>
        <position position="60"/>
    </location>
    <ligand>
        <name>Fe cation</name>
        <dbReference type="ChEBI" id="CHEBI:24875"/>
    </ligand>
</feature>
<comment type="cofactor">
    <cofactor evidence="2">
        <name>Fe cation</name>
        <dbReference type="ChEBI" id="CHEBI:24875"/>
    </cofactor>
    <text evidence="2">Binds 1 Fe cation per subunit.</text>
</comment>
<dbReference type="InterPro" id="IPR011051">
    <property type="entry name" value="RmlC_Cupin_sf"/>
</dbReference>
<name>A0A419R5W7_9SPHN</name>
<dbReference type="PIRSF" id="PIRSF006232">
    <property type="entry name" value="Pirin"/>
    <property type="match status" value="1"/>
</dbReference>
<sequence length="291" mass="32390">MIERIIDKRKHDLGGGFEVGRVLPFHARRTVGPYIFFDHMGPVDLAPGIPRELDVRPHPHIGLSTVTYLYDGAMTHRDSLGFHQEIRPGEVNWMIAGKGITHSERFEYARTNGAHMHGIQAWVALPEAAEETDPAFFHHEGGDLPTWEENGIRGRLIAGATEGMKSGVKTHSPQFYMHLDMAPGSRRVLPAEYTERAVYVAIGSVEVGGQKLHAGQMAVLQPGGDVAIRAEEAATVMVLGGEPIGERFLFWNFVSSSRDRIEQAKEDWRQQRMKLPDGDNLEFTPLPEPKG</sequence>
<feature type="compositionally biased region" description="Basic and acidic residues" evidence="4">
    <location>
        <begin position="265"/>
        <end position="277"/>
    </location>
</feature>
<evidence type="ECO:0000256" key="1">
    <source>
        <dbReference type="ARBA" id="ARBA00008416"/>
    </source>
</evidence>
<accession>A0A419R5W7</accession>
<dbReference type="Proteomes" id="UP000284322">
    <property type="component" value="Unassembled WGS sequence"/>
</dbReference>
<dbReference type="PANTHER" id="PTHR13903">
    <property type="entry name" value="PIRIN-RELATED"/>
    <property type="match status" value="1"/>
</dbReference>
<dbReference type="InterPro" id="IPR012093">
    <property type="entry name" value="Pirin"/>
</dbReference>
<keyword evidence="8" id="KW-1185">Reference proteome</keyword>
<gene>
    <name evidence="7" type="ORF">D6858_00450</name>
</gene>
<feature type="binding site" evidence="2">
    <location>
        <position position="102"/>
    </location>
    <ligand>
        <name>Fe cation</name>
        <dbReference type="ChEBI" id="CHEBI:24875"/>
    </ligand>
</feature>
<keyword evidence="2" id="KW-0479">Metal-binding</keyword>